<dbReference type="EMBL" id="QTSX02007106">
    <property type="protein sequence ID" value="KAJ9051620.1"/>
    <property type="molecule type" value="Genomic_DNA"/>
</dbReference>
<proteinExistence type="predicted"/>
<name>A0ACC2RNJ1_9FUNG</name>
<dbReference type="Proteomes" id="UP001165960">
    <property type="component" value="Unassembled WGS sequence"/>
</dbReference>
<protein>
    <submittedName>
        <fullName evidence="1">Uncharacterized protein</fullName>
    </submittedName>
</protein>
<reference evidence="1" key="1">
    <citation type="submission" date="2022-04" db="EMBL/GenBank/DDBJ databases">
        <title>Genome of the entomopathogenic fungus Entomophthora muscae.</title>
        <authorList>
            <person name="Elya C."/>
            <person name="Lovett B.R."/>
            <person name="Lee E."/>
            <person name="Macias A.M."/>
            <person name="Hajek A.E."/>
            <person name="De Bivort B.L."/>
            <person name="Kasson M.T."/>
            <person name="De Fine Licht H.H."/>
            <person name="Stajich J.E."/>
        </authorList>
    </citation>
    <scope>NUCLEOTIDE SEQUENCE</scope>
    <source>
        <strain evidence="1">Berkeley</strain>
    </source>
</reference>
<evidence type="ECO:0000313" key="2">
    <source>
        <dbReference type="Proteomes" id="UP001165960"/>
    </source>
</evidence>
<accession>A0ACC2RNJ1</accession>
<comment type="caution">
    <text evidence="1">The sequence shown here is derived from an EMBL/GenBank/DDBJ whole genome shotgun (WGS) entry which is preliminary data.</text>
</comment>
<gene>
    <name evidence="1" type="ORF">DSO57_1002754</name>
</gene>
<sequence>MPLPMPGFLKNTFNTVNQYLAKNNMLHWVDAMEKGIAKLVPVHVVRSSPIKE</sequence>
<keyword evidence="2" id="KW-1185">Reference proteome</keyword>
<evidence type="ECO:0000313" key="1">
    <source>
        <dbReference type="EMBL" id="KAJ9051620.1"/>
    </source>
</evidence>
<organism evidence="1 2">
    <name type="scientific">Entomophthora muscae</name>
    <dbReference type="NCBI Taxonomy" id="34485"/>
    <lineage>
        <taxon>Eukaryota</taxon>
        <taxon>Fungi</taxon>
        <taxon>Fungi incertae sedis</taxon>
        <taxon>Zoopagomycota</taxon>
        <taxon>Entomophthoromycotina</taxon>
        <taxon>Entomophthoromycetes</taxon>
        <taxon>Entomophthorales</taxon>
        <taxon>Entomophthoraceae</taxon>
        <taxon>Entomophthora</taxon>
    </lineage>
</organism>